<evidence type="ECO:0000259" key="7">
    <source>
        <dbReference type="Pfam" id="PF02771"/>
    </source>
</evidence>
<feature type="domain" description="Acyl-CoA dehydrogenase/oxidase N-terminal" evidence="7">
    <location>
        <begin position="6"/>
        <end position="81"/>
    </location>
</feature>
<comment type="cofactor">
    <cofactor evidence="1">
        <name>FAD</name>
        <dbReference type="ChEBI" id="CHEBI:57692"/>
    </cofactor>
</comment>
<evidence type="ECO:0000256" key="3">
    <source>
        <dbReference type="ARBA" id="ARBA00022630"/>
    </source>
</evidence>
<organism evidence="8 9">
    <name type="scientific">Kribbella solani</name>
    <dbReference type="NCBI Taxonomy" id="236067"/>
    <lineage>
        <taxon>Bacteria</taxon>
        <taxon>Bacillati</taxon>
        <taxon>Actinomycetota</taxon>
        <taxon>Actinomycetes</taxon>
        <taxon>Propionibacteriales</taxon>
        <taxon>Kribbellaceae</taxon>
        <taxon>Kribbella</taxon>
    </lineage>
</organism>
<dbReference type="SUPFAM" id="SSF47203">
    <property type="entry name" value="Acyl-CoA dehydrogenase C-terminal domain-like"/>
    <property type="match status" value="1"/>
</dbReference>
<dbReference type="AlphaFoldDB" id="A0A841DQ10"/>
<comment type="caution">
    <text evidence="8">The sequence shown here is derived from an EMBL/GenBank/DDBJ whole genome shotgun (WGS) entry which is preliminary data.</text>
</comment>
<keyword evidence="4" id="KW-0274">FAD</keyword>
<proteinExistence type="inferred from homology"/>
<keyword evidence="3" id="KW-0285">Flavoprotein</keyword>
<accession>A0A841DQ10</accession>
<reference evidence="8 9" key="1">
    <citation type="submission" date="2020-08" db="EMBL/GenBank/DDBJ databases">
        <title>Sequencing the genomes of 1000 actinobacteria strains.</title>
        <authorList>
            <person name="Klenk H.-P."/>
        </authorList>
    </citation>
    <scope>NUCLEOTIDE SEQUENCE [LARGE SCALE GENOMIC DNA]</scope>
    <source>
        <strain evidence="8 9">DSM 17294</strain>
    </source>
</reference>
<dbReference type="Proteomes" id="UP000558997">
    <property type="component" value="Unassembled WGS sequence"/>
</dbReference>
<dbReference type="InterPro" id="IPR009075">
    <property type="entry name" value="AcylCo_DH/oxidase_C"/>
</dbReference>
<name>A0A841DQ10_9ACTN</name>
<dbReference type="PANTHER" id="PTHR43884">
    <property type="entry name" value="ACYL-COA DEHYDROGENASE"/>
    <property type="match status" value="1"/>
</dbReference>
<evidence type="ECO:0000259" key="6">
    <source>
        <dbReference type="Pfam" id="PF00441"/>
    </source>
</evidence>
<gene>
    <name evidence="8" type="ORF">HDA44_003270</name>
</gene>
<evidence type="ECO:0000313" key="8">
    <source>
        <dbReference type="EMBL" id="MBB5979929.1"/>
    </source>
</evidence>
<dbReference type="Gene3D" id="1.10.540.10">
    <property type="entry name" value="Acyl-CoA dehydrogenase/oxidase, N-terminal domain"/>
    <property type="match status" value="1"/>
</dbReference>
<keyword evidence="9" id="KW-1185">Reference proteome</keyword>
<evidence type="ECO:0000256" key="4">
    <source>
        <dbReference type="ARBA" id="ARBA00022827"/>
    </source>
</evidence>
<dbReference type="Pfam" id="PF02771">
    <property type="entry name" value="Acyl-CoA_dh_N"/>
    <property type="match status" value="1"/>
</dbReference>
<dbReference type="Pfam" id="PF00441">
    <property type="entry name" value="Acyl-CoA_dh_1"/>
    <property type="match status" value="1"/>
</dbReference>
<dbReference type="RefSeq" id="WP_184835259.1">
    <property type="nucleotide sequence ID" value="NZ_BAAAVN010000006.1"/>
</dbReference>
<comment type="similarity">
    <text evidence="2">Belongs to the acyl-CoA dehydrogenase family.</text>
</comment>
<dbReference type="EMBL" id="JACHNF010000001">
    <property type="protein sequence ID" value="MBB5979929.1"/>
    <property type="molecule type" value="Genomic_DNA"/>
</dbReference>
<feature type="domain" description="Acyl-CoA dehydrogenase/oxidase C-terminal" evidence="6">
    <location>
        <begin position="203"/>
        <end position="309"/>
    </location>
</feature>
<dbReference type="SUPFAM" id="SSF56645">
    <property type="entry name" value="Acyl-CoA dehydrogenase NM domain-like"/>
    <property type="match status" value="1"/>
</dbReference>
<keyword evidence="5 8" id="KW-0560">Oxidoreductase</keyword>
<evidence type="ECO:0000256" key="5">
    <source>
        <dbReference type="ARBA" id="ARBA00023002"/>
    </source>
</evidence>
<protein>
    <submittedName>
        <fullName evidence="8">Acyl-CoA dehydrogenase</fullName>
        <ecNumber evidence="8">1.3.8.7</ecNumber>
    </submittedName>
</protein>
<sequence length="361" mass="37800">MNDIIEALDASVRSVCGKYGADDEALRRTDGWNPSLWSALESIGVTTLSVPEEYGGSGGDVVTAVAVLEVLGEYAAAVPFAETALLAGRLLAGCGVQVPPGPLAAIVAGPELQVQPTVGGVQMSGVARRVPWARAAEHLVVLAEDQVILLRRAEGLVAQGTNIAGEPRDDVAFDCTVPAERVYWLRGEPQRVLREQRLRTTLARAALIAGAARRALELTVAYAGEREQFGRPIKKFQAVQQHLAAMAGEVLLTKIAVEAAAVAVDTDSGAEVAVAAAKTVAGQAAGLVASLAHQIHGALGYTEEHPLRHSTTRLWAWRDEAGNEAACSAVLDQHVLAAGKGGLWPLISGAAYVPVPTKESR</sequence>
<dbReference type="Gene3D" id="1.20.140.10">
    <property type="entry name" value="Butyryl-CoA Dehydrogenase, subunit A, domain 3"/>
    <property type="match status" value="1"/>
</dbReference>
<dbReference type="InterPro" id="IPR013786">
    <property type="entry name" value="AcylCoA_DH/ox_N"/>
</dbReference>
<dbReference type="GO" id="GO:0070991">
    <property type="term" value="F:medium-chain fatty acyl-CoA dehydrogenase activity"/>
    <property type="evidence" value="ECO:0007669"/>
    <property type="project" value="UniProtKB-EC"/>
</dbReference>
<dbReference type="InterPro" id="IPR037069">
    <property type="entry name" value="AcylCoA_DH/ox_N_sf"/>
</dbReference>
<dbReference type="GO" id="GO:0050660">
    <property type="term" value="F:flavin adenine dinucleotide binding"/>
    <property type="evidence" value="ECO:0007669"/>
    <property type="project" value="InterPro"/>
</dbReference>
<dbReference type="EC" id="1.3.8.7" evidence="8"/>
<dbReference type="InterPro" id="IPR009100">
    <property type="entry name" value="AcylCoA_DH/oxidase_NM_dom_sf"/>
</dbReference>
<dbReference type="PANTHER" id="PTHR43884:SF20">
    <property type="entry name" value="ACYL-COA DEHYDROGENASE FADE28"/>
    <property type="match status" value="1"/>
</dbReference>
<evidence type="ECO:0000313" key="9">
    <source>
        <dbReference type="Proteomes" id="UP000558997"/>
    </source>
</evidence>
<dbReference type="InterPro" id="IPR036250">
    <property type="entry name" value="AcylCo_DH-like_C"/>
</dbReference>
<evidence type="ECO:0000256" key="2">
    <source>
        <dbReference type="ARBA" id="ARBA00009347"/>
    </source>
</evidence>
<evidence type="ECO:0000256" key="1">
    <source>
        <dbReference type="ARBA" id="ARBA00001974"/>
    </source>
</evidence>